<sequence length="246" mass="26189">MTTTSFYDGLLGTVYANAIADQRFVEDDVFTQLVVGADGPALELGSGTGRLMLRLLAAGHDVEGLEISDEMTDVCVTEAGRLGLRPVVHRGSFAPLDASLRGYAVIFCPLNAFSFIVDDALAMTAVRSYAAALKPGGVLALAGSAGEDALRDGTGWIRRPDVPVAEATLAQVEERRTPDADGRCLRIERVIRIVGPDGTVRRTQHGTQLRRLRPIAALAEMFADAGLDTLHAHGTDADYILTGRKG</sequence>
<organism evidence="2 3">
    <name type="scientific">Streptosporangium jomthongense</name>
    <dbReference type="NCBI Taxonomy" id="1193683"/>
    <lineage>
        <taxon>Bacteria</taxon>
        <taxon>Bacillati</taxon>
        <taxon>Actinomycetota</taxon>
        <taxon>Actinomycetes</taxon>
        <taxon>Streptosporangiales</taxon>
        <taxon>Streptosporangiaceae</taxon>
        <taxon>Streptosporangium</taxon>
    </lineage>
</organism>
<evidence type="ECO:0000259" key="1">
    <source>
        <dbReference type="Pfam" id="PF13649"/>
    </source>
</evidence>
<dbReference type="EMBL" id="JBHSBC010000053">
    <property type="protein sequence ID" value="MFC3986322.1"/>
    <property type="molecule type" value="Genomic_DNA"/>
</dbReference>
<keyword evidence="2" id="KW-0489">Methyltransferase</keyword>
<dbReference type="CDD" id="cd02440">
    <property type="entry name" value="AdoMet_MTases"/>
    <property type="match status" value="1"/>
</dbReference>
<dbReference type="Proteomes" id="UP001595698">
    <property type="component" value="Unassembled WGS sequence"/>
</dbReference>
<evidence type="ECO:0000313" key="2">
    <source>
        <dbReference type="EMBL" id="MFC3986322.1"/>
    </source>
</evidence>
<name>A0ABV8FC95_9ACTN</name>
<dbReference type="GO" id="GO:0102208">
    <property type="term" value="F:2-polyprenyl-6-hydroxyphenol methylase activity"/>
    <property type="evidence" value="ECO:0007669"/>
    <property type="project" value="UniProtKB-EC"/>
</dbReference>
<proteinExistence type="predicted"/>
<dbReference type="GO" id="GO:0032259">
    <property type="term" value="P:methylation"/>
    <property type="evidence" value="ECO:0007669"/>
    <property type="project" value="UniProtKB-KW"/>
</dbReference>
<reference evidence="3" key="1">
    <citation type="journal article" date="2019" name="Int. J. Syst. Evol. Microbiol.">
        <title>The Global Catalogue of Microorganisms (GCM) 10K type strain sequencing project: providing services to taxonomists for standard genome sequencing and annotation.</title>
        <authorList>
            <consortium name="The Broad Institute Genomics Platform"/>
            <consortium name="The Broad Institute Genome Sequencing Center for Infectious Disease"/>
            <person name="Wu L."/>
            <person name="Ma J."/>
        </authorList>
    </citation>
    <scope>NUCLEOTIDE SEQUENCE [LARGE SCALE GENOMIC DNA]</scope>
    <source>
        <strain evidence="3">TBRC 7912</strain>
    </source>
</reference>
<dbReference type="RefSeq" id="WP_386196482.1">
    <property type="nucleotide sequence ID" value="NZ_JBHSBC010000053.1"/>
</dbReference>
<gene>
    <name evidence="2" type="ORF">ACFOYY_39760</name>
</gene>
<protein>
    <submittedName>
        <fullName evidence="2">Class I SAM-dependent methyltransferase</fullName>
        <ecNumber evidence="2">2.1.1.222</ecNumber>
        <ecNumber evidence="2">2.1.1.64</ecNumber>
    </submittedName>
</protein>
<keyword evidence="2" id="KW-0808">Transferase</keyword>
<dbReference type="InterPro" id="IPR029063">
    <property type="entry name" value="SAM-dependent_MTases_sf"/>
</dbReference>
<dbReference type="EC" id="2.1.1.64" evidence="2"/>
<dbReference type="Gene3D" id="2.20.130.10">
    <property type="entry name" value="CAC2371-like domains"/>
    <property type="match status" value="1"/>
</dbReference>
<accession>A0ABV8FC95</accession>
<dbReference type="GO" id="GO:0061542">
    <property type="term" value="F:3-demethylubiquinol 3-O-methyltransferase activity"/>
    <property type="evidence" value="ECO:0007669"/>
    <property type="project" value="UniProtKB-EC"/>
</dbReference>
<dbReference type="SUPFAM" id="SSF53335">
    <property type="entry name" value="S-adenosyl-L-methionine-dependent methyltransferases"/>
    <property type="match status" value="1"/>
</dbReference>
<evidence type="ECO:0000313" key="3">
    <source>
        <dbReference type="Proteomes" id="UP001595698"/>
    </source>
</evidence>
<feature type="domain" description="Methyltransferase" evidence="1">
    <location>
        <begin position="42"/>
        <end position="137"/>
    </location>
</feature>
<keyword evidence="3" id="KW-1185">Reference proteome</keyword>
<dbReference type="InterPro" id="IPR041698">
    <property type="entry name" value="Methyltransf_25"/>
</dbReference>
<comment type="caution">
    <text evidence="2">The sequence shown here is derived from an EMBL/GenBank/DDBJ whole genome shotgun (WGS) entry which is preliminary data.</text>
</comment>
<dbReference type="EC" id="2.1.1.222" evidence="2"/>
<dbReference type="Gene3D" id="3.40.50.150">
    <property type="entry name" value="Vaccinia Virus protein VP39"/>
    <property type="match status" value="1"/>
</dbReference>
<dbReference type="Pfam" id="PF13649">
    <property type="entry name" value="Methyltransf_25"/>
    <property type="match status" value="1"/>
</dbReference>